<dbReference type="EMBL" id="LT962688">
    <property type="protein sequence ID" value="SOR32665.1"/>
    <property type="molecule type" value="Genomic_DNA"/>
</dbReference>
<evidence type="ECO:0000313" key="2">
    <source>
        <dbReference type="EMBL" id="SOR32665.1"/>
    </source>
</evidence>
<name>A0A2N9AZB4_METEX</name>
<organism evidence="2 3">
    <name type="scientific">Methylorubrum extorquens</name>
    <name type="common">Methylobacterium dichloromethanicum</name>
    <name type="synonym">Methylobacterium extorquens</name>
    <dbReference type="NCBI Taxonomy" id="408"/>
    <lineage>
        <taxon>Bacteria</taxon>
        <taxon>Pseudomonadati</taxon>
        <taxon>Pseudomonadota</taxon>
        <taxon>Alphaproteobacteria</taxon>
        <taxon>Hyphomicrobiales</taxon>
        <taxon>Methylobacteriaceae</taxon>
        <taxon>Methylorubrum</taxon>
    </lineage>
</organism>
<evidence type="ECO:0000313" key="3">
    <source>
        <dbReference type="Proteomes" id="UP000233769"/>
    </source>
</evidence>
<dbReference type="SUPFAM" id="SSF56349">
    <property type="entry name" value="DNA breaking-rejoining enzymes"/>
    <property type="match status" value="1"/>
</dbReference>
<sequence length="126" mass="13889">MNFHSFRRWFITKAERAGVDGDLLAAIVGHRRSGLTLGRYSEGLEMEAAKAAVAKVRLPPLDGTPIVEARPLMPRRRQVASRWQAAVRQPMSRTPDGFRCKPSHVAARRGRRACSLAGPSAAWSKA</sequence>
<dbReference type="GO" id="GO:0015074">
    <property type="term" value="P:DNA integration"/>
    <property type="evidence" value="ECO:0007669"/>
    <property type="project" value="InterPro"/>
</dbReference>
<dbReference type="AlphaFoldDB" id="A0A2N9AZB4"/>
<accession>A0A2N9AZB4</accession>
<dbReference type="GO" id="GO:0003677">
    <property type="term" value="F:DNA binding"/>
    <property type="evidence" value="ECO:0007669"/>
    <property type="project" value="InterPro"/>
</dbReference>
<keyword evidence="1" id="KW-0233">DNA recombination</keyword>
<reference evidence="3" key="1">
    <citation type="submission" date="2017-10" db="EMBL/GenBank/DDBJ databases">
        <authorList>
            <person name="Regsiter A."/>
            <person name="William W."/>
        </authorList>
    </citation>
    <scope>NUCLEOTIDE SEQUENCE [LARGE SCALE GENOMIC DNA]</scope>
</reference>
<gene>
    <name evidence="2" type="ORF">TK0001_6106</name>
</gene>
<dbReference type="Proteomes" id="UP000233769">
    <property type="component" value="Chromosome tk0001"/>
</dbReference>
<dbReference type="InterPro" id="IPR011010">
    <property type="entry name" value="DNA_brk_join_enz"/>
</dbReference>
<dbReference type="InterPro" id="IPR013762">
    <property type="entry name" value="Integrase-like_cat_sf"/>
</dbReference>
<protein>
    <recommendedName>
        <fullName evidence="4">Tyr recombinase domain-containing protein</fullName>
    </recommendedName>
</protein>
<proteinExistence type="predicted"/>
<evidence type="ECO:0000256" key="1">
    <source>
        <dbReference type="ARBA" id="ARBA00023172"/>
    </source>
</evidence>
<dbReference type="GO" id="GO:0006310">
    <property type="term" value="P:DNA recombination"/>
    <property type="evidence" value="ECO:0007669"/>
    <property type="project" value="UniProtKB-KW"/>
</dbReference>
<dbReference type="Gene3D" id="1.10.443.10">
    <property type="entry name" value="Intergrase catalytic core"/>
    <property type="match status" value="1"/>
</dbReference>
<evidence type="ECO:0008006" key="4">
    <source>
        <dbReference type="Google" id="ProtNLM"/>
    </source>
</evidence>